<dbReference type="Gene3D" id="1.10.1740.10">
    <property type="match status" value="1"/>
</dbReference>
<dbReference type="InterPro" id="IPR014284">
    <property type="entry name" value="RNA_pol_sigma-70_dom"/>
</dbReference>
<dbReference type="AlphaFoldDB" id="A0A1S8YS47"/>
<proteinExistence type="inferred from homology"/>
<evidence type="ECO:0000313" key="8">
    <source>
        <dbReference type="EMBL" id="OON42011.1"/>
    </source>
</evidence>
<evidence type="ECO:0000256" key="1">
    <source>
        <dbReference type="ARBA" id="ARBA00010641"/>
    </source>
</evidence>
<keyword evidence="3" id="KW-0731">Sigma factor</keyword>
<dbReference type="InterPro" id="IPR013324">
    <property type="entry name" value="RNA_pol_sigma_r3/r4-like"/>
</dbReference>
<dbReference type="NCBIfam" id="TIGR02937">
    <property type="entry name" value="sigma70-ECF"/>
    <property type="match status" value="1"/>
</dbReference>
<dbReference type="InterPro" id="IPR007627">
    <property type="entry name" value="RNA_pol_sigma70_r2"/>
</dbReference>
<dbReference type="PANTHER" id="PTHR43133:SF58">
    <property type="entry name" value="ECF RNA POLYMERASE SIGMA FACTOR SIGD"/>
    <property type="match status" value="1"/>
</dbReference>
<evidence type="ECO:0000313" key="9">
    <source>
        <dbReference type="Proteomes" id="UP000190667"/>
    </source>
</evidence>
<dbReference type="InterPro" id="IPR036388">
    <property type="entry name" value="WH-like_DNA-bd_sf"/>
</dbReference>
<evidence type="ECO:0000256" key="3">
    <source>
        <dbReference type="ARBA" id="ARBA00023082"/>
    </source>
</evidence>
<evidence type="ECO:0000256" key="4">
    <source>
        <dbReference type="ARBA" id="ARBA00023125"/>
    </source>
</evidence>
<dbReference type="EMBL" id="MRUL01000001">
    <property type="protein sequence ID" value="OON42011.1"/>
    <property type="molecule type" value="Genomic_DNA"/>
</dbReference>
<dbReference type="InterPro" id="IPR013325">
    <property type="entry name" value="RNA_pol_sigma_r2"/>
</dbReference>
<dbReference type="GO" id="GO:0006352">
    <property type="term" value="P:DNA-templated transcription initiation"/>
    <property type="evidence" value="ECO:0007669"/>
    <property type="project" value="InterPro"/>
</dbReference>
<sequence>MSLSEASSTRWPTLMARAQAGDQQAYSQLLQAMVPAIRALVRKKISDEALVEDVIQDTLLAIHRVRHTYDPTRPILPWVAAIAAARAIDALRQRGRRRDWELQDEDVLHYQTSGGEGKLTDDIANSQVLSGWLGQLPPRQRQIIESVHLRESSLAEAAAENDLSVSAVKALLHRAMQNLRKFGASSHGKS</sequence>
<dbReference type="InterPro" id="IPR039425">
    <property type="entry name" value="RNA_pol_sigma-70-like"/>
</dbReference>
<dbReference type="OrthoDB" id="7041663at2"/>
<dbReference type="GO" id="GO:0016987">
    <property type="term" value="F:sigma factor activity"/>
    <property type="evidence" value="ECO:0007669"/>
    <property type="project" value="UniProtKB-KW"/>
</dbReference>
<comment type="caution">
    <text evidence="8">The sequence shown here is derived from an EMBL/GenBank/DDBJ whole genome shotgun (WGS) entry which is preliminary data.</text>
</comment>
<keyword evidence="2" id="KW-0805">Transcription regulation</keyword>
<dbReference type="Pfam" id="PF04542">
    <property type="entry name" value="Sigma70_r2"/>
    <property type="match status" value="1"/>
</dbReference>
<feature type="domain" description="RNA polymerase sigma-70 region 4" evidence="7">
    <location>
        <begin position="132"/>
        <end position="181"/>
    </location>
</feature>
<feature type="domain" description="RNA polymerase sigma-70 region 2" evidence="6">
    <location>
        <begin position="30"/>
        <end position="97"/>
    </location>
</feature>
<dbReference type="SUPFAM" id="SSF88946">
    <property type="entry name" value="Sigma2 domain of RNA polymerase sigma factors"/>
    <property type="match status" value="1"/>
</dbReference>
<comment type="similarity">
    <text evidence="1">Belongs to the sigma-70 factor family. ECF subfamily.</text>
</comment>
<dbReference type="GO" id="GO:0003677">
    <property type="term" value="F:DNA binding"/>
    <property type="evidence" value="ECO:0007669"/>
    <property type="project" value="UniProtKB-KW"/>
</dbReference>
<organism evidence="8 9">
    <name type="scientific">Izhakiella australiensis</name>
    <dbReference type="NCBI Taxonomy" id="1926881"/>
    <lineage>
        <taxon>Bacteria</taxon>
        <taxon>Pseudomonadati</taxon>
        <taxon>Pseudomonadota</taxon>
        <taxon>Gammaproteobacteria</taxon>
        <taxon>Enterobacterales</taxon>
        <taxon>Erwiniaceae</taxon>
        <taxon>Izhakiella</taxon>
    </lineage>
</organism>
<dbReference type="SUPFAM" id="SSF88659">
    <property type="entry name" value="Sigma3 and sigma4 domains of RNA polymerase sigma factors"/>
    <property type="match status" value="1"/>
</dbReference>
<evidence type="ECO:0000259" key="7">
    <source>
        <dbReference type="Pfam" id="PF04545"/>
    </source>
</evidence>
<keyword evidence="9" id="KW-1185">Reference proteome</keyword>
<dbReference type="InterPro" id="IPR007630">
    <property type="entry name" value="RNA_pol_sigma70_r4"/>
</dbReference>
<keyword evidence="4" id="KW-0238">DNA-binding</keyword>
<reference evidence="8 9" key="1">
    <citation type="submission" date="2016-12" db="EMBL/GenBank/DDBJ databases">
        <title>Izhakiella australiana sp. nov. of genus Izhakiella isolated from Australian desert.</title>
        <authorList>
            <person name="Ji M."/>
        </authorList>
    </citation>
    <scope>NUCLEOTIDE SEQUENCE [LARGE SCALE GENOMIC DNA]</scope>
    <source>
        <strain evidence="8 9">D4N98</strain>
    </source>
</reference>
<gene>
    <name evidence="8" type="ORF">BTJ39_02320</name>
</gene>
<dbReference type="PANTHER" id="PTHR43133">
    <property type="entry name" value="RNA POLYMERASE ECF-TYPE SIGMA FACTO"/>
    <property type="match status" value="1"/>
</dbReference>
<dbReference type="Proteomes" id="UP000190667">
    <property type="component" value="Unassembled WGS sequence"/>
</dbReference>
<dbReference type="CDD" id="cd06171">
    <property type="entry name" value="Sigma70_r4"/>
    <property type="match status" value="1"/>
</dbReference>
<accession>A0A1S8YS47</accession>
<evidence type="ECO:0000259" key="6">
    <source>
        <dbReference type="Pfam" id="PF04542"/>
    </source>
</evidence>
<keyword evidence="5" id="KW-0804">Transcription</keyword>
<name>A0A1S8YS47_9GAMM</name>
<protein>
    <submittedName>
        <fullName evidence="8">RNA polymerase subunit sigma-70</fullName>
    </submittedName>
</protein>
<dbReference type="STRING" id="1926881.BTJ39_02320"/>
<dbReference type="Gene3D" id="1.10.10.10">
    <property type="entry name" value="Winged helix-like DNA-binding domain superfamily/Winged helix DNA-binding domain"/>
    <property type="match status" value="1"/>
</dbReference>
<dbReference type="Pfam" id="PF04545">
    <property type="entry name" value="Sigma70_r4"/>
    <property type="match status" value="1"/>
</dbReference>
<evidence type="ECO:0000256" key="2">
    <source>
        <dbReference type="ARBA" id="ARBA00023015"/>
    </source>
</evidence>
<dbReference type="RefSeq" id="WP_078001038.1">
    <property type="nucleotide sequence ID" value="NZ_MRUL01000001.1"/>
</dbReference>
<evidence type="ECO:0000256" key="5">
    <source>
        <dbReference type="ARBA" id="ARBA00023163"/>
    </source>
</evidence>